<keyword evidence="2" id="KW-1185">Reference proteome</keyword>
<accession>A0A7Y9F2I1</accession>
<proteinExistence type="predicted"/>
<evidence type="ECO:0000313" key="1">
    <source>
        <dbReference type="EMBL" id="NYD57530.1"/>
    </source>
</evidence>
<dbReference type="AlphaFoldDB" id="A0A7Y9F2I1"/>
<organism evidence="1 2">
    <name type="scientific">Nocardioides marinisabuli</name>
    <dbReference type="NCBI Taxonomy" id="419476"/>
    <lineage>
        <taxon>Bacteria</taxon>
        <taxon>Bacillati</taxon>
        <taxon>Actinomycetota</taxon>
        <taxon>Actinomycetes</taxon>
        <taxon>Propionibacteriales</taxon>
        <taxon>Nocardioidaceae</taxon>
        <taxon>Nocardioides</taxon>
    </lineage>
</organism>
<dbReference type="EMBL" id="JACCBE010000001">
    <property type="protein sequence ID" value="NYD57530.1"/>
    <property type="molecule type" value="Genomic_DNA"/>
</dbReference>
<gene>
    <name evidence="1" type="ORF">BKA08_001768</name>
</gene>
<comment type="caution">
    <text evidence="1">The sequence shown here is derived from an EMBL/GenBank/DDBJ whole genome shotgun (WGS) entry which is preliminary data.</text>
</comment>
<sequence>MFKKLRRTVRCRRKYGDRCPHIERHSRRRST</sequence>
<name>A0A7Y9F2I1_9ACTN</name>
<evidence type="ECO:0000313" key="2">
    <source>
        <dbReference type="Proteomes" id="UP000516957"/>
    </source>
</evidence>
<reference evidence="1 2" key="1">
    <citation type="submission" date="2020-07" db="EMBL/GenBank/DDBJ databases">
        <title>Sequencing the genomes of 1000 actinobacteria strains.</title>
        <authorList>
            <person name="Klenk H.-P."/>
        </authorList>
    </citation>
    <scope>NUCLEOTIDE SEQUENCE [LARGE SCALE GENOMIC DNA]</scope>
    <source>
        <strain evidence="1 2">DSM 18965</strain>
    </source>
</reference>
<dbReference type="Proteomes" id="UP000516957">
    <property type="component" value="Unassembled WGS sequence"/>
</dbReference>
<protein>
    <submittedName>
        <fullName evidence="1">Uncharacterized protein</fullName>
    </submittedName>
</protein>